<comment type="caution">
    <text evidence="1">The sequence shown here is derived from an EMBL/GenBank/DDBJ whole genome shotgun (WGS) entry which is preliminary data.</text>
</comment>
<name>A0ABP1F1T1_9FLAO</name>
<proteinExistence type="predicted"/>
<sequence>MRLLFLFACLLILANCKNNKHTFTKTKNCVELIVKKDDSLGSIRNHDSKKISLSSTIDKYISSVEKLHFSDCSKDFNKAFQNHLSAWKDMKAVTDNHTLLRGEMHSLFDSIKQTNDSLVFTKKLTAIFDTWKTVEIAIEPFQLKD</sequence>
<keyword evidence="2" id="KW-1185">Reference proteome</keyword>
<gene>
    <name evidence="1" type="ORF">T190423A01A_20062</name>
</gene>
<accession>A0ABP1F1T1</accession>
<protein>
    <recommendedName>
        <fullName evidence="3">Lipoprotein</fullName>
    </recommendedName>
</protein>
<dbReference type="RefSeq" id="WP_348715477.1">
    <property type="nucleotide sequence ID" value="NZ_CAXJIO010000011.1"/>
</dbReference>
<evidence type="ECO:0000313" key="2">
    <source>
        <dbReference type="Proteomes" id="UP001497527"/>
    </source>
</evidence>
<evidence type="ECO:0008006" key="3">
    <source>
        <dbReference type="Google" id="ProtNLM"/>
    </source>
</evidence>
<organism evidence="1 2">
    <name type="scientific">Tenacibaculum polynesiense</name>
    <dbReference type="NCBI Taxonomy" id="3137857"/>
    <lineage>
        <taxon>Bacteria</taxon>
        <taxon>Pseudomonadati</taxon>
        <taxon>Bacteroidota</taxon>
        <taxon>Flavobacteriia</taxon>
        <taxon>Flavobacteriales</taxon>
        <taxon>Flavobacteriaceae</taxon>
        <taxon>Tenacibaculum</taxon>
    </lineage>
</organism>
<evidence type="ECO:0000313" key="1">
    <source>
        <dbReference type="EMBL" id="CAL2102311.1"/>
    </source>
</evidence>
<reference evidence="1 2" key="1">
    <citation type="submission" date="2024-05" db="EMBL/GenBank/DDBJ databases">
        <authorList>
            <person name="Duchaud E."/>
        </authorList>
    </citation>
    <scope>NUCLEOTIDE SEQUENCE [LARGE SCALE GENOMIC DNA]</scope>
    <source>
        <strain evidence="1">Ena-SAMPLE-TAB-13-05-2024-13:56:06:370-140308</strain>
    </source>
</reference>
<dbReference type="EMBL" id="CAXJIO010000011">
    <property type="protein sequence ID" value="CAL2102311.1"/>
    <property type="molecule type" value="Genomic_DNA"/>
</dbReference>
<dbReference type="Proteomes" id="UP001497527">
    <property type="component" value="Unassembled WGS sequence"/>
</dbReference>